<dbReference type="Proteomes" id="UP000321230">
    <property type="component" value="Unassembled WGS sequence"/>
</dbReference>
<dbReference type="InterPro" id="IPR036291">
    <property type="entry name" value="NAD(P)-bd_dom_sf"/>
</dbReference>
<dbReference type="AlphaFoldDB" id="A0A511BAA1"/>
<dbReference type="PROSITE" id="PS00061">
    <property type="entry name" value="ADH_SHORT"/>
    <property type="match status" value="1"/>
</dbReference>
<dbReference type="PANTHER" id="PTHR43639:SF1">
    <property type="entry name" value="SHORT-CHAIN DEHYDROGENASE_REDUCTASE FAMILY PROTEIN"/>
    <property type="match status" value="1"/>
</dbReference>
<accession>A0A511BAA1</accession>
<dbReference type="InterPro" id="IPR002347">
    <property type="entry name" value="SDR_fam"/>
</dbReference>
<dbReference type="GO" id="GO:0016491">
    <property type="term" value="F:oxidoreductase activity"/>
    <property type="evidence" value="ECO:0007669"/>
    <property type="project" value="UniProtKB-KW"/>
</dbReference>
<evidence type="ECO:0000313" key="3">
    <source>
        <dbReference type="EMBL" id="GEK94757.1"/>
    </source>
</evidence>
<gene>
    <name evidence="3" type="primary">fabG</name>
    <name evidence="3" type="ORF">GWA01_25270</name>
</gene>
<dbReference type="OrthoDB" id="154414at2"/>
<dbReference type="Gene3D" id="3.40.50.720">
    <property type="entry name" value="NAD(P)-binding Rossmann-like Domain"/>
    <property type="match status" value="1"/>
</dbReference>
<dbReference type="FunFam" id="3.40.50.720:FF:000084">
    <property type="entry name" value="Short-chain dehydrogenase reductase"/>
    <property type="match status" value="1"/>
</dbReference>
<evidence type="ECO:0000313" key="4">
    <source>
        <dbReference type="Proteomes" id="UP000321230"/>
    </source>
</evidence>
<comment type="similarity">
    <text evidence="1">Belongs to the short-chain dehydrogenases/reductases (SDR) family.</text>
</comment>
<protein>
    <submittedName>
        <fullName evidence="3">3-oxoacyl-ACP reductase</fullName>
    </submittedName>
</protein>
<dbReference type="Pfam" id="PF13561">
    <property type="entry name" value="adh_short_C2"/>
    <property type="match status" value="1"/>
</dbReference>
<name>A0A511BAA1_9PROT</name>
<dbReference type="PRINTS" id="PR00080">
    <property type="entry name" value="SDRFAMILY"/>
</dbReference>
<evidence type="ECO:0000256" key="2">
    <source>
        <dbReference type="ARBA" id="ARBA00023002"/>
    </source>
</evidence>
<proteinExistence type="inferred from homology"/>
<sequence length="243" mass="25058">MTQRVAIVTGGSRGIGAGIALKLAEDGYDVAFSYARNAARAEEVAAEIRATGRRALPIQADGGSAEGNRAIIARTIQEFGRIDALVCNAGMYPYGSIDQAEIEQIEQVLNLNLRAVMIETSEAVKHMTSGGRLIYIGSAFGERSPFPGISLYSATKAALPGFARGVARDLGTRGITANVVQPGPIDTELNPADGEGAALIRSFCATGGYGKVSDIAEAVSYLASPAAGYVTGTVLTVDGGLCA</sequence>
<dbReference type="InterPro" id="IPR020904">
    <property type="entry name" value="Sc_DH/Rdtase_CS"/>
</dbReference>
<dbReference type="EMBL" id="BJUZ01000005">
    <property type="protein sequence ID" value="GEK94757.1"/>
    <property type="molecule type" value="Genomic_DNA"/>
</dbReference>
<dbReference type="RefSeq" id="WP_146798639.1">
    <property type="nucleotide sequence ID" value="NZ_BARC01000009.1"/>
</dbReference>
<keyword evidence="4" id="KW-1185">Reference proteome</keyword>
<organism evidence="3 4">
    <name type="scientific">Gluconobacter wancherniae NBRC 103581</name>
    <dbReference type="NCBI Taxonomy" id="656744"/>
    <lineage>
        <taxon>Bacteria</taxon>
        <taxon>Pseudomonadati</taxon>
        <taxon>Pseudomonadota</taxon>
        <taxon>Alphaproteobacteria</taxon>
        <taxon>Acetobacterales</taxon>
        <taxon>Acetobacteraceae</taxon>
        <taxon>Gluconobacter</taxon>
    </lineage>
</organism>
<dbReference type="PRINTS" id="PR00081">
    <property type="entry name" value="GDHRDH"/>
</dbReference>
<dbReference type="CDD" id="cd05233">
    <property type="entry name" value="SDR_c"/>
    <property type="match status" value="1"/>
</dbReference>
<comment type="caution">
    <text evidence="3">The sequence shown here is derived from an EMBL/GenBank/DDBJ whole genome shotgun (WGS) entry which is preliminary data.</text>
</comment>
<dbReference type="PANTHER" id="PTHR43639">
    <property type="entry name" value="OXIDOREDUCTASE, SHORT-CHAIN DEHYDROGENASE/REDUCTASE FAMILY (AFU_ORTHOLOGUE AFUA_5G02870)"/>
    <property type="match status" value="1"/>
</dbReference>
<keyword evidence="2" id="KW-0560">Oxidoreductase</keyword>
<dbReference type="SUPFAM" id="SSF51735">
    <property type="entry name" value="NAD(P)-binding Rossmann-fold domains"/>
    <property type="match status" value="1"/>
</dbReference>
<evidence type="ECO:0000256" key="1">
    <source>
        <dbReference type="ARBA" id="ARBA00006484"/>
    </source>
</evidence>
<reference evidence="3 4" key="1">
    <citation type="submission" date="2019-07" db="EMBL/GenBank/DDBJ databases">
        <title>Whole genome shotgun sequence of Gluconobacter wancherniae NBRC 103581.</title>
        <authorList>
            <person name="Hosoyama A."/>
            <person name="Uohara A."/>
            <person name="Ohji S."/>
            <person name="Ichikawa N."/>
        </authorList>
    </citation>
    <scope>NUCLEOTIDE SEQUENCE [LARGE SCALE GENOMIC DNA]</scope>
    <source>
        <strain evidence="3 4">NBRC 103581</strain>
    </source>
</reference>